<dbReference type="Proteomes" id="UP000248924">
    <property type="component" value="Unassembled WGS sequence"/>
</dbReference>
<evidence type="ECO:0008006" key="3">
    <source>
        <dbReference type="Google" id="ProtNLM"/>
    </source>
</evidence>
<gene>
    <name evidence="1" type="ORF">C1I95_21770</name>
</gene>
<proteinExistence type="predicted"/>
<dbReference type="EMBL" id="POTY01000149">
    <property type="protein sequence ID" value="PZG14433.1"/>
    <property type="molecule type" value="Genomic_DNA"/>
</dbReference>
<accession>A0A2W2DVA3</accession>
<evidence type="ECO:0000313" key="1">
    <source>
        <dbReference type="EMBL" id="PZG14433.1"/>
    </source>
</evidence>
<comment type="caution">
    <text evidence="1">The sequence shown here is derived from an EMBL/GenBank/DDBJ whole genome shotgun (WGS) entry which is preliminary data.</text>
</comment>
<organism evidence="1 2">
    <name type="scientific">Micromonospora craterilacus</name>
    <dbReference type="NCBI Taxonomy" id="1655439"/>
    <lineage>
        <taxon>Bacteria</taxon>
        <taxon>Bacillati</taxon>
        <taxon>Actinomycetota</taxon>
        <taxon>Actinomycetes</taxon>
        <taxon>Micromonosporales</taxon>
        <taxon>Micromonosporaceae</taxon>
        <taxon>Micromonospora</taxon>
    </lineage>
</organism>
<protein>
    <recommendedName>
        <fullName evidence="3">Phage gp6-like head-tail connector protein</fullName>
    </recommendedName>
</protein>
<dbReference type="OrthoDB" id="3387386at2"/>
<evidence type="ECO:0000313" key="2">
    <source>
        <dbReference type="Proteomes" id="UP000248924"/>
    </source>
</evidence>
<sequence length="184" mass="20494">MPLDDVDDDPALLRRLVAASRAIEDKCGKRRFWRDRTPSVRTVSAAGRRLLRDADGDRLLVDDIGSLDGLRVEVGSTLYGWSDLVDYETEPDSALVDGRPITALLRPCGGWSQLGDRQRVRITARWGWPAVPPGVVEATLLLASRLWMRRNSPEGVLGSADWGTVRVSRMDPDVEALIREYALE</sequence>
<keyword evidence="2" id="KW-1185">Reference proteome</keyword>
<reference evidence="1 2" key="1">
    <citation type="submission" date="2018-01" db="EMBL/GenBank/DDBJ databases">
        <title>Draft genome sequence of Jishengella sp. NA12.</title>
        <authorList>
            <person name="Sahin N."/>
            <person name="Ay H."/>
            <person name="Saygin H."/>
        </authorList>
    </citation>
    <scope>NUCLEOTIDE SEQUENCE [LARGE SCALE GENOMIC DNA]</scope>
    <source>
        <strain evidence="1 2">NA12</strain>
    </source>
</reference>
<dbReference type="AlphaFoldDB" id="A0A2W2DVA3"/>
<name>A0A2W2DVA3_9ACTN</name>